<dbReference type="STRING" id="1156394.T0QZH0"/>
<protein>
    <submittedName>
        <fullName evidence="10">CAMK/CAMKL protein kinase</fullName>
    </submittedName>
</protein>
<dbReference type="InParanoid" id="T0QZH0"/>
<keyword evidence="11" id="KW-1185">Reference proteome</keyword>
<sequence>MDSAVHHHCAISCLPRTRPPLPARACSKPGRRRRRDRDTSARYHCEMTGPAKRPTLHNQLRALLGPEITEAELHEKFIFEKVIGSGATAKVYAAYDYANDRRVAIKVFDKAQMIEQRKSIAADGYNSRDTAVQRARRRLKKIVGELEIAKILSHANIIEYLGGYETSHRICIIHELVDGHDLLQQILDYSKMDERTAAYVFEQLLHAVANCHSQNVWHRDLKLENVLISTSHQVKLIDFGLSEKSADRLKTVCGTPLYCAPELLFLNSNTRETGVEGGPADVWSAGVLLFALVTGCAPFDDSTFAALRQDVYRNQVKYPDYLSPSLQEFLRLIFVSDVRRRPTIPELLAHSWLRENVAAYHDEARGFVKGPRTASVISDAETVEESTTSYEEETPEDSSYRDLLYDETTGSLDDELYVLDDALSPVSHRKQKHSPTTPTSSSSTTRPSTSFFDHLF</sequence>
<name>T0QZH0_SAPDV</name>
<organism evidence="10 11">
    <name type="scientific">Saprolegnia diclina (strain VS20)</name>
    <dbReference type="NCBI Taxonomy" id="1156394"/>
    <lineage>
        <taxon>Eukaryota</taxon>
        <taxon>Sar</taxon>
        <taxon>Stramenopiles</taxon>
        <taxon>Oomycota</taxon>
        <taxon>Saprolegniomycetes</taxon>
        <taxon>Saprolegniales</taxon>
        <taxon>Saprolegniaceae</taxon>
        <taxon>Saprolegnia</taxon>
    </lineage>
</organism>
<feature type="compositionally biased region" description="Low complexity" evidence="8">
    <location>
        <begin position="434"/>
        <end position="450"/>
    </location>
</feature>
<dbReference type="InterPro" id="IPR000719">
    <property type="entry name" value="Prot_kinase_dom"/>
</dbReference>
<dbReference type="RefSeq" id="XP_008606580.1">
    <property type="nucleotide sequence ID" value="XM_008608358.1"/>
</dbReference>
<dbReference type="PANTHER" id="PTHR24346">
    <property type="entry name" value="MAP/MICROTUBULE AFFINITY-REGULATING KINASE"/>
    <property type="match status" value="1"/>
</dbReference>
<keyword evidence="2" id="KW-0808">Transferase</keyword>
<dbReference type="GO" id="GO:0035556">
    <property type="term" value="P:intracellular signal transduction"/>
    <property type="evidence" value="ECO:0007669"/>
    <property type="project" value="TreeGrafter"/>
</dbReference>
<dbReference type="OrthoDB" id="193931at2759"/>
<keyword evidence="4 10" id="KW-0418">Kinase</keyword>
<evidence type="ECO:0000256" key="3">
    <source>
        <dbReference type="ARBA" id="ARBA00022741"/>
    </source>
</evidence>
<evidence type="ECO:0000313" key="11">
    <source>
        <dbReference type="Proteomes" id="UP000030762"/>
    </source>
</evidence>
<dbReference type="AlphaFoldDB" id="T0QZH0"/>
<gene>
    <name evidence="10" type="ORF">SDRG_02759</name>
</gene>
<evidence type="ECO:0000256" key="2">
    <source>
        <dbReference type="ARBA" id="ARBA00022679"/>
    </source>
</evidence>
<comment type="similarity">
    <text evidence="7">Belongs to the protein kinase superfamily.</text>
</comment>
<dbReference type="eggNOG" id="KOG0583">
    <property type="taxonomic scope" value="Eukaryota"/>
</dbReference>
<accession>T0QZH0</accession>
<evidence type="ECO:0000313" key="10">
    <source>
        <dbReference type="EMBL" id="EQC40106.1"/>
    </source>
</evidence>
<dbReference type="FunFam" id="1.10.510.10:FF:000571">
    <property type="entry name" value="Maternal embryonic leucine zipper kinase"/>
    <property type="match status" value="1"/>
</dbReference>
<dbReference type="InterPro" id="IPR017441">
    <property type="entry name" value="Protein_kinase_ATP_BS"/>
</dbReference>
<evidence type="ECO:0000256" key="4">
    <source>
        <dbReference type="ARBA" id="ARBA00022777"/>
    </source>
</evidence>
<evidence type="ECO:0000256" key="7">
    <source>
        <dbReference type="RuleBase" id="RU000304"/>
    </source>
</evidence>
<evidence type="ECO:0000256" key="5">
    <source>
        <dbReference type="ARBA" id="ARBA00022840"/>
    </source>
</evidence>
<dbReference type="PROSITE" id="PS00108">
    <property type="entry name" value="PROTEIN_KINASE_ST"/>
    <property type="match status" value="1"/>
</dbReference>
<dbReference type="Pfam" id="PF00069">
    <property type="entry name" value="Pkinase"/>
    <property type="match status" value="1"/>
</dbReference>
<dbReference type="PANTHER" id="PTHR24346:SF82">
    <property type="entry name" value="KP78A-RELATED"/>
    <property type="match status" value="1"/>
</dbReference>
<dbReference type="PROSITE" id="PS00107">
    <property type="entry name" value="PROTEIN_KINASE_ATP"/>
    <property type="match status" value="1"/>
</dbReference>
<evidence type="ECO:0000256" key="1">
    <source>
        <dbReference type="ARBA" id="ARBA00022527"/>
    </source>
</evidence>
<evidence type="ECO:0000256" key="8">
    <source>
        <dbReference type="SAM" id="MobiDB-lite"/>
    </source>
</evidence>
<dbReference type="Proteomes" id="UP000030762">
    <property type="component" value="Unassembled WGS sequence"/>
</dbReference>
<dbReference type="GeneID" id="19943486"/>
<dbReference type="InterPro" id="IPR011009">
    <property type="entry name" value="Kinase-like_dom_sf"/>
</dbReference>
<dbReference type="SUPFAM" id="SSF56112">
    <property type="entry name" value="Protein kinase-like (PK-like)"/>
    <property type="match status" value="1"/>
</dbReference>
<feature type="region of interest" description="Disordered" evidence="8">
    <location>
        <begin position="378"/>
        <end position="399"/>
    </location>
</feature>
<dbReference type="SMART" id="SM00220">
    <property type="entry name" value="S_TKc"/>
    <property type="match status" value="1"/>
</dbReference>
<keyword evidence="5 6" id="KW-0067">ATP-binding</keyword>
<feature type="domain" description="Protein kinase" evidence="9">
    <location>
        <begin position="77"/>
        <end position="353"/>
    </location>
</feature>
<dbReference type="Gene3D" id="1.10.510.10">
    <property type="entry name" value="Transferase(Phosphotransferase) domain 1"/>
    <property type="match status" value="1"/>
</dbReference>
<feature type="binding site" evidence="6">
    <location>
        <position position="106"/>
    </location>
    <ligand>
        <name>ATP</name>
        <dbReference type="ChEBI" id="CHEBI:30616"/>
    </ligand>
</feature>
<feature type="region of interest" description="Disordered" evidence="8">
    <location>
        <begin position="424"/>
        <end position="456"/>
    </location>
</feature>
<dbReference type="GO" id="GO:0005737">
    <property type="term" value="C:cytoplasm"/>
    <property type="evidence" value="ECO:0007669"/>
    <property type="project" value="TreeGrafter"/>
</dbReference>
<proteinExistence type="inferred from homology"/>
<keyword evidence="1 7" id="KW-0723">Serine/threonine-protein kinase</keyword>
<keyword evidence="3 6" id="KW-0547">Nucleotide-binding</keyword>
<dbReference type="EMBL" id="JH767137">
    <property type="protein sequence ID" value="EQC40106.1"/>
    <property type="molecule type" value="Genomic_DNA"/>
</dbReference>
<reference evidence="10 11" key="1">
    <citation type="submission" date="2012-04" db="EMBL/GenBank/DDBJ databases">
        <title>The Genome Sequence of Saprolegnia declina VS20.</title>
        <authorList>
            <consortium name="The Broad Institute Genome Sequencing Platform"/>
            <person name="Russ C."/>
            <person name="Nusbaum C."/>
            <person name="Tyler B."/>
            <person name="van West P."/>
            <person name="Dieguez-Uribeondo J."/>
            <person name="de Bruijn I."/>
            <person name="Tripathy S."/>
            <person name="Jiang R."/>
            <person name="Young S.K."/>
            <person name="Zeng Q."/>
            <person name="Gargeya S."/>
            <person name="Fitzgerald M."/>
            <person name="Haas B."/>
            <person name="Abouelleil A."/>
            <person name="Alvarado L."/>
            <person name="Arachchi H.M."/>
            <person name="Berlin A."/>
            <person name="Chapman S.B."/>
            <person name="Goldberg J."/>
            <person name="Griggs A."/>
            <person name="Gujja S."/>
            <person name="Hansen M."/>
            <person name="Howarth C."/>
            <person name="Imamovic A."/>
            <person name="Larimer J."/>
            <person name="McCowen C."/>
            <person name="Montmayeur A."/>
            <person name="Murphy C."/>
            <person name="Neiman D."/>
            <person name="Pearson M."/>
            <person name="Priest M."/>
            <person name="Roberts A."/>
            <person name="Saif S."/>
            <person name="Shea T."/>
            <person name="Sisk P."/>
            <person name="Sykes S."/>
            <person name="Wortman J."/>
            <person name="Nusbaum C."/>
            <person name="Birren B."/>
        </authorList>
    </citation>
    <scope>NUCLEOTIDE SEQUENCE [LARGE SCALE GENOMIC DNA]</scope>
    <source>
        <strain evidence="10 11">VS20</strain>
    </source>
</reference>
<dbReference type="VEuPathDB" id="FungiDB:SDRG_02759"/>
<evidence type="ECO:0000259" key="9">
    <source>
        <dbReference type="PROSITE" id="PS50011"/>
    </source>
</evidence>
<dbReference type="GO" id="GO:0005524">
    <property type="term" value="F:ATP binding"/>
    <property type="evidence" value="ECO:0007669"/>
    <property type="project" value="UniProtKB-UniRule"/>
</dbReference>
<evidence type="ECO:0000256" key="6">
    <source>
        <dbReference type="PROSITE-ProRule" id="PRU10141"/>
    </source>
</evidence>
<dbReference type="GO" id="GO:0004674">
    <property type="term" value="F:protein serine/threonine kinase activity"/>
    <property type="evidence" value="ECO:0007669"/>
    <property type="project" value="UniProtKB-KW"/>
</dbReference>
<dbReference type="PROSITE" id="PS50011">
    <property type="entry name" value="PROTEIN_KINASE_DOM"/>
    <property type="match status" value="1"/>
</dbReference>
<dbReference type="OMA" id="FCMNERR"/>
<dbReference type="InterPro" id="IPR008271">
    <property type="entry name" value="Ser/Thr_kinase_AS"/>
</dbReference>